<protein>
    <submittedName>
        <fullName evidence="1">Phosphatase</fullName>
    </submittedName>
</protein>
<dbReference type="Gene3D" id="3.40.50.1000">
    <property type="entry name" value="HAD superfamily/HAD-like"/>
    <property type="match status" value="1"/>
</dbReference>
<dbReference type="InterPro" id="IPR006439">
    <property type="entry name" value="HAD-SF_hydro_IA"/>
</dbReference>
<dbReference type="AlphaFoldDB" id="A0A3E1BZA3"/>
<dbReference type="EMBL" id="NAOO01000001">
    <property type="protein sequence ID" value="RFC01058.1"/>
    <property type="molecule type" value="Genomic_DNA"/>
</dbReference>
<evidence type="ECO:0000313" key="1">
    <source>
        <dbReference type="EMBL" id="RFC01058.1"/>
    </source>
</evidence>
<dbReference type="Pfam" id="PF13419">
    <property type="entry name" value="HAD_2"/>
    <property type="match status" value="1"/>
</dbReference>
<dbReference type="NCBIfam" id="TIGR01509">
    <property type="entry name" value="HAD-SF-IA-v3"/>
    <property type="match status" value="1"/>
</dbReference>
<dbReference type="Proteomes" id="UP000256748">
    <property type="component" value="Unassembled WGS sequence"/>
</dbReference>
<dbReference type="InterPro" id="IPR041492">
    <property type="entry name" value="HAD_2"/>
</dbReference>
<proteinExistence type="predicted"/>
<reference evidence="1 2" key="1">
    <citation type="submission" date="2017-03" db="EMBL/GenBank/DDBJ databases">
        <title>Genome analysis of Rhizobial strains effectives or ineffectives for nitrogen fixation isolated from bean seeds.</title>
        <authorList>
            <person name="Peralta H."/>
            <person name="Aguilar-Vera A."/>
            <person name="Mora Y."/>
            <person name="Vargas-Lagunas C."/>
            <person name="Girard L."/>
            <person name="Mora J."/>
        </authorList>
    </citation>
    <scope>NUCLEOTIDE SEQUENCE [LARGE SCALE GENOMIC DNA]</scope>
    <source>
        <strain evidence="1 2">CCGM5</strain>
    </source>
</reference>
<dbReference type="SFLD" id="SFLDG01129">
    <property type="entry name" value="C1.5:_HAD__Beta-PGM__Phosphata"/>
    <property type="match status" value="1"/>
</dbReference>
<dbReference type="SUPFAM" id="SSF56784">
    <property type="entry name" value="HAD-like"/>
    <property type="match status" value="1"/>
</dbReference>
<accession>A0A3E1BZA3</accession>
<dbReference type="SFLD" id="SFLDS00003">
    <property type="entry name" value="Haloacid_Dehalogenase"/>
    <property type="match status" value="1"/>
</dbReference>
<dbReference type="CDD" id="cd07505">
    <property type="entry name" value="HAD_BPGM-like"/>
    <property type="match status" value="1"/>
</dbReference>
<dbReference type="RefSeq" id="WP_116272102.1">
    <property type="nucleotide sequence ID" value="NZ_KZ859569.1"/>
</dbReference>
<dbReference type="PANTHER" id="PTHR18901">
    <property type="entry name" value="2-DEOXYGLUCOSE-6-PHOSPHATE PHOSPHATASE 2"/>
    <property type="match status" value="1"/>
</dbReference>
<dbReference type="Gene3D" id="1.10.150.240">
    <property type="entry name" value="Putative phosphatase, domain 2"/>
    <property type="match status" value="1"/>
</dbReference>
<gene>
    <name evidence="1" type="ORF">B5K10_01675</name>
</gene>
<dbReference type="InterPro" id="IPR023214">
    <property type="entry name" value="HAD_sf"/>
</dbReference>
<sequence length="234" mass="25659">MQRLPRTPKAVLFDMDGLMFDTEALYRDATMAAARNAGFELPLSVYLETVGLPASRVRELLLAQFGSDAPLEDFWMRASGLFTQMARTDLRTKPGLREILSFLEVQRIPSAIVTSSSRNTVEEHLAATSLQGRFQTIVAYGDYASGKPHPDPYLLAAERLGLPITECVVLEDSRNGVLSGWSAGAMTVMVPDLVQPTPDILGHCECILADLHAVQELLANSLTERIGQRRTALS</sequence>
<dbReference type="InterPro" id="IPR036412">
    <property type="entry name" value="HAD-like_sf"/>
</dbReference>
<name>A0A3E1BZA3_RHILT</name>
<dbReference type="PANTHER" id="PTHR18901:SF38">
    <property type="entry name" value="PSEUDOURIDINE-5'-PHOSPHATASE"/>
    <property type="match status" value="1"/>
</dbReference>
<organism evidence="1 2">
    <name type="scientific">Rhizobium leguminosarum bv. trifolii</name>
    <dbReference type="NCBI Taxonomy" id="386"/>
    <lineage>
        <taxon>Bacteria</taxon>
        <taxon>Pseudomonadati</taxon>
        <taxon>Pseudomonadota</taxon>
        <taxon>Alphaproteobacteria</taxon>
        <taxon>Hyphomicrobiales</taxon>
        <taxon>Rhizobiaceae</taxon>
        <taxon>Rhizobium/Agrobacterium group</taxon>
        <taxon>Rhizobium</taxon>
    </lineage>
</organism>
<comment type="caution">
    <text evidence="1">The sequence shown here is derived from an EMBL/GenBank/DDBJ whole genome shotgun (WGS) entry which is preliminary data.</text>
</comment>
<dbReference type="InterPro" id="IPR023198">
    <property type="entry name" value="PGP-like_dom2"/>
</dbReference>
<dbReference type="PRINTS" id="PR00413">
    <property type="entry name" value="HADHALOGNASE"/>
</dbReference>
<evidence type="ECO:0000313" key="2">
    <source>
        <dbReference type="Proteomes" id="UP000256748"/>
    </source>
</evidence>